<evidence type="ECO:0000259" key="10">
    <source>
        <dbReference type="PROSITE" id="PS50111"/>
    </source>
</evidence>
<evidence type="ECO:0000256" key="7">
    <source>
        <dbReference type="PROSITE-ProRule" id="PRU00284"/>
    </source>
</evidence>
<dbReference type="GO" id="GO:0007165">
    <property type="term" value="P:signal transduction"/>
    <property type="evidence" value="ECO:0007669"/>
    <property type="project" value="UniProtKB-KW"/>
</dbReference>
<sequence length="674" mass="72276">MKTLFLPAVRLLDRLSYPLKFALILFVCSTAALALLTQIYVSLHENMQVAEREIAGLTLFDAGFGVVLLTQQHRGLSAGVLGGSAEMVPRREAKAMELQAAMTKLDHAIEADPLWQPLKSPWLSVRAELDRLARTATQLSGADSFRAHTEVIARLLRWLGDVGDASGLALDPEAATANLIEPLLSSLPELSERLGQLRARGTNIVARHELLRGDEHGVIALLAEIDRTEADLIDRLARAGKANAGLAGALERMSGEIATAVGEVRTAAMRDIVDQQFTLAAPAYFELVTRAIDTAVRNFDEILRPQTGLLLQDRLDRLSGRLQQQVVLSVVAMLVAGYLFIGVYLAILRSVRELSTGAQRFAAGDYRGRVEFSARDELAEVAKQFNAMADEVALLIREIQQGAAQLGSSAGELSGSARRVSDGSETQSESASGVAVAVEEMTVSVEEISRHAGTAQHLAEASGRLSEEGGAVMRKSVEEMERIAEAVDRSGEAIAELGEKSRQITTIVDSIRDIADQTNLLALNAAIEAARAGETGRGFAVVADEVRKLAERTSLATQEIANMVQAIQQGTTRAVDTMQQGVQRVRGGVALSNRAGESMAQINTGAQQVLDAVREISVALNEQSLASNEIAQNVERIAAMAGDNSVAALQTTTTAEVLENLAVTLRQQVGRFQV</sequence>
<evidence type="ECO:0000256" key="3">
    <source>
        <dbReference type="ARBA" id="ARBA00022989"/>
    </source>
</evidence>
<feature type="transmembrane region" description="Helical" evidence="9">
    <location>
        <begin position="21"/>
        <end position="41"/>
    </location>
</feature>
<keyword evidence="5 7" id="KW-0807">Transducer</keyword>
<dbReference type="PROSITE" id="PS50111">
    <property type="entry name" value="CHEMOTAXIS_TRANSDUC_2"/>
    <property type="match status" value="1"/>
</dbReference>
<evidence type="ECO:0000256" key="2">
    <source>
        <dbReference type="ARBA" id="ARBA00022692"/>
    </source>
</evidence>
<dbReference type="AlphaFoldDB" id="N6XYS3"/>
<dbReference type="eggNOG" id="COG0840">
    <property type="taxonomic scope" value="Bacteria"/>
</dbReference>
<gene>
    <name evidence="12" type="ORF">C666_17465</name>
</gene>
<evidence type="ECO:0000313" key="12">
    <source>
        <dbReference type="EMBL" id="ENO84385.1"/>
    </source>
</evidence>
<comment type="caution">
    <text evidence="12">The sequence shown here is derived from an EMBL/GenBank/DDBJ whole genome shotgun (WGS) entry which is preliminary data.</text>
</comment>
<keyword evidence="4 9" id="KW-0472">Membrane</keyword>
<dbReference type="GO" id="GO:0016020">
    <property type="term" value="C:membrane"/>
    <property type="evidence" value="ECO:0007669"/>
    <property type="project" value="UniProtKB-SubCell"/>
</dbReference>
<feature type="domain" description="HAMP" evidence="11">
    <location>
        <begin position="345"/>
        <end position="397"/>
    </location>
</feature>
<evidence type="ECO:0000313" key="13">
    <source>
        <dbReference type="Proteomes" id="UP000013232"/>
    </source>
</evidence>
<proteinExistence type="inferred from homology"/>
<evidence type="ECO:0000256" key="9">
    <source>
        <dbReference type="SAM" id="Phobius"/>
    </source>
</evidence>
<accession>N6XYS3</accession>
<dbReference type="Pfam" id="PF00672">
    <property type="entry name" value="HAMP"/>
    <property type="match status" value="1"/>
</dbReference>
<comment type="similarity">
    <text evidence="6">Belongs to the methyl-accepting chemotaxis (MCP) protein family.</text>
</comment>
<dbReference type="FunFam" id="1.10.287.950:FF:000001">
    <property type="entry name" value="Methyl-accepting chemotaxis sensory transducer"/>
    <property type="match status" value="1"/>
</dbReference>
<dbReference type="GO" id="GO:0006935">
    <property type="term" value="P:chemotaxis"/>
    <property type="evidence" value="ECO:0007669"/>
    <property type="project" value="UniProtKB-ARBA"/>
</dbReference>
<evidence type="ECO:0000256" key="5">
    <source>
        <dbReference type="ARBA" id="ARBA00023224"/>
    </source>
</evidence>
<feature type="region of interest" description="Disordered" evidence="8">
    <location>
        <begin position="413"/>
        <end position="433"/>
    </location>
</feature>
<name>N6XYS3_THAL4</name>
<dbReference type="PANTHER" id="PTHR32089:SF119">
    <property type="entry name" value="METHYL-ACCEPTING CHEMOTAXIS PROTEIN CTPL"/>
    <property type="match status" value="1"/>
</dbReference>
<dbReference type="SUPFAM" id="SSF58104">
    <property type="entry name" value="Methyl-accepting chemotaxis protein (MCP) signaling domain"/>
    <property type="match status" value="1"/>
</dbReference>
<dbReference type="PROSITE" id="PS50885">
    <property type="entry name" value="HAMP"/>
    <property type="match status" value="1"/>
</dbReference>
<dbReference type="Proteomes" id="UP000013232">
    <property type="component" value="Unassembled WGS sequence"/>
</dbReference>
<keyword evidence="3 9" id="KW-1133">Transmembrane helix</keyword>
<evidence type="ECO:0000256" key="8">
    <source>
        <dbReference type="SAM" id="MobiDB-lite"/>
    </source>
</evidence>
<dbReference type="SMART" id="SM00304">
    <property type="entry name" value="HAMP"/>
    <property type="match status" value="1"/>
</dbReference>
<dbReference type="CDD" id="cd06225">
    <property type="entry name" value="HAMP"/>
    <property type="match status" value="1"/>
</dbReference>
<keyword evidence="13" id="KW-1185">Reference proteome</keyword>
<comment type="subcellular location">
    <subcellularLocation>
        <location evidence="1">Membrane</location>
        <topology evidence="1">Multi-pass membrane protein</topology>
    </subcellularLocation>
</comment>
<evidence type="ECO:0000256" key="6">
    <source>
        <dbReference type="ARBA" id="ARBA00029447"/>
    </source>
</evidence>
<protein>
    <submittedName>
        <fullName evidence="12">Methyl-accepting chemotaxis sensory transducer</fullName>
    </submittedName>
</protein>
<dbReference type="STRING" id="1123367.GCA_000621305_01357"/>
<dbReference type="CDD" id="cd11386">
    <property type="entry name" value="MCP_signal"/>
    <property type="match status" value="1"/>
</dbReference>
<dbReference type="PANTHER" id="PTHR32089">
    <property type="entry name" value="METHYL-ACCEPTING CHEMOTAXIS PROTEIN MCPB"/>
    <property type="match status" value="1"/>
</dbReference>
<dbReference type="InterPro" id="IPR003660">
    <property type="entry name" value="HAMP_dom"/>
</dbReference>
<dbReference type="InterPro" id="IPR004089">
    <property type="entry name" value="MCPsignal_dom"/>
</dbReference>
<evidence type="ECO:0000259" key="11">
    <source>
        <dbReference type="PROSITE" id="PS50885"/>
    </source>
</evidence>
<dbReference type="RefSeq" id="WP_004345515.1">
    <property type="nucleotide sequence ID" value="NZ_AMXE01000110.1"/>
</dbReference>
<feature type="domain" description="Methyl-accepting transducer" evidence="10">
    <location>
        <begin position="402"/>
        <end position="638"/>
    </location>
</feature>
<feature type="transmembrane region" description="Helical" evidence="9">
    <location>
        <begin position="326"/>
        <end position="347"/>
    </location>
</feature>
<dbReference type="EMBL" id="AMXE01000110">
    <property type="protein sequence ID" value="ENO84385.1"/>
    <property type="molecule type" value="Genomic_DNA"/>
</dbReference>
<dbReference type="Gene3D" id="1.10.287.950">
    <property type="entry name" value="Methyl-accepting chemotaxis protein"/>
    <property type="match status" value="1"/>
</dbReference>
<dbReference type="Pfam" id="PF00015">
    <property type="entry name" value="MCPsignal"/>
    <property type="match status" value="1"/>
</dbReference>
<dbReference type="SMART" id="SM00283">
    <property type="entry name" value="MA"/>
    <property type="match status" value="1"/>
</dbReference>
<evidence type="ECO:0000256" key="1">
    <source>
        <dbReference type="ARBA" id="ARBA00004141"/>
    </source>
</evidence>
<keyword evidence="2 9" id="KW-0812">Transmembrane</keyword>
<dbReference type="OrthoDB" id="343520at2"/>
<organism evidence="12 13">
    <name type="scientific">Thauera linaloolentis (strain DSM 12138 / JCM 21573 / CCUG 41526 / CIP 105981 / IAM 15112 / NBRC 102519 / 47Lol)</name>
    <dbReference type="NCBI Taxonomy" id="1123367"/>
    <lineage>
        <taxon>Bacteria</taxon>
        <taxon>Pseudomonadati</taxon>
        <taxon>Pseudomonadota</taxon>
        <taxon>Betaproteobacteria</taxon>
        <taxon>Rhodocyclales</taxon>
        <taxon>Zoogloeaceae</taxon>
        <taxon>Thauera</taxon>
    </lineage>
</organism>
<reference evidence="12 13" key="1">
    <citation type="submission" date="2012-09" db="EMBL/GenBank/DDBJ databases">
        <title>Draft Genome Sequences of 6 Strains from Genus Thauera.</title>
        <authorList>
            <person name="Liu B."/>
            <person name="Shapleigh J.P."/>
            <person name="Frostegard A.H."/>
        </authorList>
    </citation>
    <scope>NUCLEOTIDE SEQUENCE [LARGE SCALE GENOMIC DNA]</scope>
    <source>
        <strain evidence="13">47Lol / DSM 12138</strain>
    </source>
</reference>
<evidence type="ECO:0000256" key="4">
    <source>
        <dbReference type="ARBA" id="ARBA00023136"/>
    </source>
</evidence>